<dbReference type="GO" id="GO:0009306">
    <property type="term" value="P:protein secretion"/>
    <property type="evidence" value="ECO:0007669"/>
    <property type="project" value="TreeGrafter"/>
</dbReference>
<dbReference type="InterPro" id="IPR008551">
    <property type="entry name" value="TANGO2"/>
</dbReference>
<evidence type="ECO:0000313" key="2">
    <source>
        <dbReference type="Proteomes" id="UP000054359"/>
    </source>
</evidence>
<name>A0A087TNF6_STEMI</name>
<accession>A0A087TNF6</accession>
<dbReference type="OrthoDB" id="191601at2759"/>
<evidence type="ECO:0008006" key="3">
    <source>
        <dbReference type="Google" id="ProtNLM"/>
    </source>
</evidence>
<dbReference type="STRING" id="407821.A0A087TNF6"/>
<dbReference type="GO" id="GO:0005794">
    <property type="term" value="C:Golgi apparatus"/>
    <property type="evidence" value="ECO:0007669"/>
    <property type="project" value="TreeGrafter"/>
</dbReference>
<keyword evidence="2" id="KW-1185">Reference proteome</keyword>
<sequence length="293" mass="33355">MCMLFLYINPNPGPHGFYLILANTRDEFFYRPTRKCHYWEQNPNIIGGMDIEEGKQGGTWLAMNTNGQVASLLNLMRPLADMDGTKMDRGFLAVNYLEGDDDGITYLQSLRREAEMYNSFLLVTIDVKPMIGEIIAAYYTNEGNQGPVILKPGVHVFGNSSPSAPWKKVTAAKRMFEEVTSREPNSFQKEELIDDIFRVLTNDTLHYPDEQLMKDAEGRPEEYVKQLSAIFIKPEMGFYGSRTHTVILVDGHGQVDYLEKTMEEPIDVSTGITWATTKMQFTIQDPSRIVSRL</sequence>
<dbReference type="AlphaFoldDB" id="A0A087TNF6"/>
<dbReference type="OMA" id="RIFHFEL"/>
<reference evidence="1 2" key="1">
    <citation type="submission" date="2013-11" db="EMBL/GenBank/DDBJ databases">
        <title>Genome sequencing of Stegodyphus mimosarum.</title>
        <authorList>
            <person name="Bechsgaard J."/>
        </authorList>
    </citation>
    <scope>NUCLEOTIDE SEQUENCE [LARGE SCALE GENOMIC DNA]</scope>
</reference>
<dbReference type="PANTHER" id="PTHR17985">
    <property type="entry name" value="SER/THR-RICH PROTEIN T10 IN DGCR REGION"/>
    <property type="match status" value="1"/>
</dbReference>
<organism evidence="1 2">
    <name type="scientific">Stegodyphus mimosarum</name>
    <name type="common">African social velvet spider</name>
    <dbReference type="NCBI Taxonomy" id="407821"/>
    <lineage>
        <taxon>Eukaryota</taxon>
        <taxon>Metazoa</taxon>
        <taxon>Ecdysozoa</taxon>
        <taxon>Arthropoda</taxon>
        <taxon>Chelicerata</taxon>
        <taxon>Arachnida</taxon>
        <taxon>Araneae</taxon>
        <taxon>Araneomorphae</taxon>
        <taxon>Entelegynae</taxon>
        <taxon>Eresoidea</taxon>
        <taxon>Eresidae</taxon>
        <taxon>Stegodyphus</taxon>
    </lineage>
</organism>
<proteinExistence type="predicted"/>
<evidence type="ECO:0000313" key="1">
    <source>
        <dbReference type="EMBL" id="KFM66645.1"/>
    </source>
</evidence>
<dbReference type="EMBL" id="KK116039">
    <property type="protein sequence ID" value="KFM66645.1"/>
    <property type="molecule type" value="Genomic_DNA"/>
</dbReference>
<dbReference type="Pfam" id="PF05742">
    <property type="entry name" value="TANGO2"/>
    <property type="match status" value="1"/>
</dbReference>
<dbReference type="PANTHER" id="PTHR17985:SF8">
    <property type="entry name" value="TRANSPORT AND GOLGI ORGANIZATION PROTEIN 2 HOMOLOG"/>
    <property type="match status" value="1"/>
</dbReference>
<dbReference type="GO" id="GO:0007030">
    <property type="term" value="P:Golgi organization"/>
    <property type="evidence" value="ECO:0007669"/>
    <property type="project" value="TreeGrafter"/>
</dbReference>
<feature type="non-terminal residue" evidence="1">
    <location>
        <position position="293"/>
    </location>
</feature>
<dbReference type="Proteomes" id="UP000054359">
    <property type="component" value="Unassembled WGS sequence"/>
</dbReference>
<gene>
    <name evidence="1" type="ORF">X975_25730</name>
</gene>
<protein>
    <recommendedName>
        <fullName evidence="3">Transport and Golgi organization protein 2-like protein</fullName>
    </recommendedName>
</protein>